<name>A0A4R3JK96_9RHOB</name>
<dbReference type="InterPro" id="IPR021735">
    <property type="entry name" value="DUF3306"/>
</dbReference>
<comment type="caution">
    <text evidence="2">The sequence shown here is derived from an EMBL/GenBank/DDBJ whole genome shotgun (WGS) entry which is preliminary data.</text>
</comment>
<feature type="compositionally biased region" description="Polar residues" evidence="1">
    <location>
        <begin position="170"/>
        <end position="184"/>
    </location>
</feature>
<feature type="compositionally biased region" description="Basic and acidic residues" evidence="1">
    <location>
        <begin position="23"/>
        <end position="38"/>
    </location>
</feature>
<dbReference type="RefSeq" id="WP_132242730.1">
    <property type="nucleotide sequence ID" value="NZ_CBDUOC010000202.1"/>
</dbReference>
<gene>
    <name evidence="2" type="ORF">EDD52_102374</name>
</gene>
<protein>
    <submittedName>
        <fullName evidence="2">Uncharacterized protein DUF3306</fullName>
    </submittedName>
</protein>
<keyword evidence="3" id="KW-1185">Reference proteome</keyword>
<dbReference type="OrthoDB" id="8100830at2"/>
<proteinExistence type="predicted"/>
<reference evidence="2 3" key="1">
    <citation type="submission" date="2019-03" db="EMBL/GenBank/DDBJ databases">
        <title>Genomic Encyclopedia of Type Strains, Phase IV (KMG-IV): sequencing the most valuable type-strain genomes for metagenomic binning, comparative biology and taxonomic classification.</title>
        <authorList>
            <person name="Goeker M."/>
        </authorList>
    </citation>
    <scope>NUCLEOTIDE SEQUENCE [LARGE SCALE GENOMIC DNA]</scope>
    <source>
        <strain evidence="2 3">DSM 104836</strain>
    </source>
</reference>
<dbReference type="Proteomes" id="UP000295696">
    <property type="component" value="Unassembled WGS sequence"/>
</dbReference>
<evidence type="ECO:0000256" key="1">
    <source>
        <dbReference type="SAM" id="MobiDB-lite"/>
    </source>
</evidence>
<feature type="region of interest" description="Disordered" evidence="1">
    <location>
        <begin position="149"/>
        <end position="199"/>
    </location>
</feature>
<evidence type="ECO:0000313" key="2">
    <source>
        <dbReference type="EMBL" id="TCS66557.1"/>
    </source>
</evidence>
<feature type="region of interest" description="Disordered" evidence="1">
    <location>
        <begin position="23"/>
        <end position="51"/>
    </location>
</feature>
<accession>A0A4R3JK96</accession>
<dbReference type="AlphaFoldDB" id="A0A4R3JK96"/>
<organism evidence="2 3">
    <name type="scientific">Primorskyibacter sedentarius</name>
    <dbReference type="NCBI Taxonomy" id="745311"/>
    <lineage>
        <taxon>Bacteria</taxon>
        <taxon>Pseudomonadati</taxon>
        <taxon>Pseudomonadota</taxon>
        <taxon>Alphaproteobacteria</taxon>
        <taxon>Rhodobacterales</taxon>
        <taxon>Roseobacteraceae</taxon>
        <taxon>Primorskyibacter</taxon>
    </lineage>
</organism>
<dbReference type="Pfam" id="PF11748">
    <property type="entry name" value="DUF3306"/>
    <property type="match status" value="1"/>
</dbReference>
<evidence type="ECO:0000313" key="3">
    <source>
        <dbReference type="Proteomes" id="UP000295696"/>
    </source>
</evidence>
<dbReference type="EMBL" id="SLZU01000002">
    <property type="protein sequence ID" value="TCS66557.1"/>
    <property type="molecule type" value="Genomic_DNA"/>
</dbReference>
<sequence length="199" mass="21382">MSDFWTRRKAAVQAEERAEQAAHAEAAVKAREAELAERPDEDLLAEAGLPDPDTVIDSAQVREFLQSSLPDRLKNRALRRLWRMDPVLANVDGLVDYGEDYTDAAMAVANVKTAYRVGSGFAKVVETGAEIIAKIEDEPDAADGAGLVAEESSDTQVDAGPALTDLTDPAETTETVLQESQQVAPTGRRMAFSFDAGSS</sequence>